<comment type="caution">
    <text evidence="1">The sequence shown here is derived from an EMBL/GenBank/DDBJ whole genome shotgun (WGS) entry which is preliminary data.</text>
</comment>
<dbReference type="AlphaFoldDB" id="A0A5D6WPZ3"/>
<proteinExistence type="predicted"/>
<name>A0A5D6WPZ3_9FIRM</name>
<feature type="non-terminal residue" evidence="1">
    <location>
        <position position="71"/>
    </location>
</feature>
<gene>
    <name evidence="1" type="ORF">FZ041_08480</name>
</gene>
<reference evidence="1 2" key="1">
    <citation type="submission" date="2019-08" db="EMBL/GenBank/DDBJ databases">
        <title>Selenomonas sp. mPRGC5 and Selenomonas sp. mPRGC8 isolated from ruminal fluid of dairy goat (Capra hircus).</title>
        <authorList>
            <person name="Poothong S."/>
            <person name="Nuengjamnong C."/>
            <person name="Tanasupawat S."/>
        </authorList>
    </citation>
    <scope>NUCLEOTIDE SEQUENCE [LARGE SCALE GENOMIC DNA]</scope>
    <source>
        <strain evidence="2">mPRGC8</strain>
    </source>
</reference>
<evidence type="ECO:0000313" key="1">
    <source>
        <dbReference type="EMBL" id="TYZ28474.1"/>
    </source>
</evidence>
<sequence>MERINNLEDIMANIATMDKYLENKLDSEFDYALEKIKKGNCFIAVQSGKDFYKFYPSRFIGYKNNSMNRHE</sequence>
<organism evidence="1 2">
    <name type="scientific">Selenomonas caprae</name>
    <dbReference type="NCBI Taxonomy" id="2606905"/>
    <lineage>
        <taxon>Bacteria</taxon>
        <taxon>Bacillati</taxon>
        <taxon>Bacillota</taxon>
        <taxon>Negativicutes</taxon>
        <taxon>Selenomonadales</taxon>
        <taxon>Selenomonadaceae</taxon>
        <taxon>Selenomonas</taxon>
    </lineage>
</organism>
<keyword evidence="2" id="KW-1185">Reference proteome</keyword>
<accession>A0A5D6WPZ3</accession>
<protein>
    <submittedName>
        <fullName evidence="1">Uncharacterized protein</fullName>
    </submittedName>
</protein>
<evidence type="ECO:0000313" key="2">
    <source>
        <dbReference type="Proteomes" id="UP000322783"/>
    </source>
</evidence>
<dbReference type="EMBL" id="VTOZ01000015">
    <property type="protein sequence ID" value="TYZ28474.1"/>
    <property type="molecule type" value="Genomic_DNA"/>
</dbReference>
<dbReference type="RefSeq" id="WP_222931148.1">
    <property type="nucleotide sequence ID" value="NZ_VTOZ01000015.1"/>
</dbReference>
<dbReference type="Proteomes" id="UP000322783">
    <property type="component" value="Unassembled WGS sequence"/>
</dbReference>